<dbReference type="PROSITE" id="PS50157">
    <property type="entry name" value="ZINC_FINGER_C2H2_2"/>
    <property type="match status" value="6"/>
</dbReference>
<feature type="domain" description="C2H2-type" evidence="8">
    <location>
        <begin position="363"/>
        <end position="387"/>
    </location>
</feature>
<keyword evidence="11" id="KW-1185">Reference proteome</keyword>
<dbReference type="PROSITE" id="PS00028">
    <property type="entry name" value="ZINC_FINGER_C2H2_1"/>
    <property type="match status" value="6"/>
</dbReference>
<evidence type="ECO:0000313" key="10">
    <source>
        <dbReference type="EnsemblMetazoa" id="ADIR009598-PA"/>
    </source>
</evidence>
<dbReference type="PANTHER" id="PTHR24379:SF121">
    <property type="entry name" value="C2H2-TYPE DOMAIN-CONTAINING PROTEIN"/>
    <property type="match status" value="1"/>
</dbReference>
<accession>A0A182NPL3</accession>
<feature type="binding site" evidence="6">
    <location>
        <position position="11"/>
    </location>
    <ligand>
        <name>Zn(2+)</name>
        <dbReference type="ChEBI" id="CHEBI:29105"/>
    </ligand>
</feature>
<keyword evidence="1 6" id="KW-0479">Metal-binding</keyword>
<reference evidence="10" key="2">
    <citation type="submission" date="2020-05" db="UniProtKB">
        <authorList>
            <consortium name="EnsemblMetazoa"/>
        </authorList>
    </citation>
    <scope>IDENTIFICATION</scope>
    <source>
        <strain evidence="10">WRAIR2</strain>
    </source>
</reference>
<evidence type="ECO:0008006" key="12">
    <source>
        <dbReference type="Google" id="ProtNLM"/>
    </source>
</evidence>
<feature type="binding site" evidence="6">
    <location>
        <position position="14"/>
    </location>
    <ligand>
        <name>Zn(2+)</name>
        <dbReference type="ChEBI" id="CHEBI:29105"/>
    </ligand>
</feature>
<dbReference type="PROSITE" id="PS51915">
    <property type="entry name" value="ZAD"/>
    <property type="match status" value="1"/>
</dbReference>
<feature type="region of interest" description="Disordered" evidence="7">
    <location>
        <begin position="133"/>
        <end position="155"/>
    </location>
</feature>
<evidence type="ECO:0000256" key="6">
    <source>
        <dbReference type="PROSITE-ProRule" id="PRU01263"/>
    </source>
</evidence>
<feature type="domain" description="ZAD" evidence="9">
    <location>
        <begin position="9"/>
        <end position="84"/>
    </location>
</feature>
<dbReference type="GO" id="GO:0005634">
    <property type="term" value="C:nucleus"/>
    <property type="evidence" value="ECO:0007669"/>
    <property type="project" value="InterPro"/>
</dbReference>
<evidence type="ECO:0000256" key="7">
    <source>
        <dbReference type="SAM" id="MobiDB-lite"/>
    </source>
</evidence>
<feature type="compositionally biased region" description="Polar residues" evidence="7">
    <location>
        <begin position="196"/>
        <end position="209"/>
    </location>
</feature>
<reference evidence="11" key="1">
    <citation type="submission" date="2013-03" db="EMBL/GenBank/DDBJ databases">
        <title>The Genome Sequence of Anopheles dirus WRAIR2.</title>
        <authorList>
            <consortium name="The Broad Institute Genomics Platform"/>
            <person name="Neafsey D.E."/>
            <person name="Walton C."/>
            <person name="Walker B."/>
            <person name="Young S.K."/>
            <person name="Zeng Q."/>
            <person name="Gargeya S."/>
            <person name="Fitzgerald M."/>
            <person name="Haas B."/>
            <person name="Abouelleil A."/>
            <person name="Allen A.W."/>
            <person name="Alvarado L."/>
            <person name="Arachchi H.M."/>
            <person name="Berlin A.M."/>
            <person name="Chapman S.B."/>
            <person name="Gainer-Dewar J."/>
            <person name="Goldberg J."/>
            <person name="Griggs A."/>
            <person name="Gujja S."/>
            <person name="Hansen M."/>
            <person name="Howarth C."/>
            <person name="Imamovic A."/>
            <person name="Ireland A."/>
            <person name="Larimer J."/>
            <person name="McCowan C."/>
            <person name="Murphy C."/>
            <person name="Pearson M."/>
            <person name="Poon T.W."/>
            <person name="Priest M."/>
            <person name="Roberts A."/>
            <person name="Saif S."/>
            <person name="Shea T."/>
            <person name="Sisk P."/>
            <person name="Sykes S."/>
            <person name="Wortman J."/>
            <person name="Nusbaum C."/>
            <person name="Birren B."/>
        </authorList>
    </citation>
    <scope>NUCLEOTIDE SEQUENCE [LARGE SCALE GENOMIC DNA]</scope>
    <source>
        <strain evidence="11">WRAIR2</strain>
    </source>
</reference>
<feature type="domain" description="C2H2-type" evidence="8">
    <location>
        <begin position="306"/>
        <end position="334"/>
    </location>
</feature>
<dbReference type="SUPFAM" id="SSF57716">
    <property type="entry name" value="Glucocorticoid receptor-like (DNA-binding domain)"/>
    <property type="match status" value="1"/>
</dbReference>
<evidence type="ECO:0000256" key="5">
    <source>
        <dbReference type="PROSITE-ProRule" id="PRU00042"/>
    </source>
</evidence>
<evidence type="ECO:0000256" key="1">
    <source>
        <dbReference type="ARBA" id="ARBA00022723"/>
    </source>
</evidence>
<evidence type="ECO:0000259" key="8">
    <source>
        <dbReference type="PROSITE" id="PS50157"/>
    </source>
</evidence>
<feature type="binding site" evidence="6">
    <location>
        <position position="60"/>
    </location>
    <ligand>
        <name>Zn(2+)</name>
        <dbReference type="ChEBI" id="CHEBI:29105"/>
    </ligand>
</feature>
<dbReference type="SMART" id="SM00868">
    <property type="entry name" value="zf-AD"/>
    <property type="match status" value="1"/>
</dbReference>
<dbReference type="Pfam" id="PF07776">
    <property type="entry name" value="zf-AD"/>
    <property type="match status" value="1"/>
</dbReference>
<dbReference type="SMART" id="SM00355">
    <property type="entry name" value="ZnF_C2H2"/>
    <property type="match status" value="7"/>
</dbReference>
<dbReference type="InterPro" id="IPR013087">
    <property type="entry name" value="Znf_C2H2_type"/>
</dbReference>
<keyword evidence="2" id="KW-0677">Repeat</keyword>
<evidence type="ECO:0000256" key="2">
    <source>
        <dbReference type="ARBA" id="ARBA00022737"/>
    </source>
</evidence>
<keyword evidence="4 6" id="KW-0862">Zinc</keyword>
<keyword evidence="3 5" id="KW-0863">Zinc-finger</keyword>
<dbReference type="AlphaFoldDB" id="A0A182NPL3"/>
<protein>
    <recommendedName>
        <fullName evidence="12">Protein krueppel</fullName>
    </recommendedName>
</protein>
<dbReference type="Pfam" id="PF12874">
    <property type="entry name" value="zf-met"/>
    <property type="match status" value="2"/>
</dbReference>
<evidence type="ECO:0000256" key="3">
    <source>
        <dbReference type="ARBA" id="ARBA00022771"/>
    </source>
</evidence>
<evidence type="ECO:0000313" key="11">
    <source>
        <dbReference type="Proteomes" id="UP000075884"/>
    </source>
</evidence>
<dbReference type="Gene3D" id="3.30.160.60">
    <property type="entry name" value="Classic Zinc Finger"/>
    <property type="match status" value="5"/>
</dbReference>
<feature type="domain" description="C2H2-type" evidence="8">
    <location>
        <begin position="335"/>
        <end position="362"/>
    </location>
</feature>
<name>A0A182NPL3_9DIPT</name>
<dbReference type="STRING" id="7168.A0A182NPL3"/>
<dbReference type="Pfam" id="PF00096">
    <property type="entry name" value="zf-C2H2"/>
    <property type="match status" value="3"/>
</dbReference>
<dbReference type="VEuPathDB" id="VectorBase:ADIR009598"/>
<feature type="domain" description="C2H2-type" evidence="8">
    <location>
        <begin position="390"/>
        <end position="415"/>
    </location>
</feature>
<feature type="domain" description="C2H2-type" evidence="8">
    <location>
        <begin position="277"/>
        <end position="300"/>
    </location>
</feature>
<dbReference type="Proteomes" id="UP000075884">
    <property type="component" value="Unassembled WGS sequence"/>
</dbReference>
<dbReference type="GO" id="GO:0008270">
    <property type="term" value="F:zinc ion binding"/>
    <property type="evidence" value="ECO:0007669"/>
    <property type="project" value="UniProtKB-UniRule"/>
</dbReference>
<feature type="region of interest" description="Disordered" evidence="7">
    <location>
        <begin position="176"/>
        <end position="211"/>
    </location>
</feature>
<sequence length="415" mass="46651">MASIREASGLCRLCLSEKPTALIAASGIIDSSLTTKDVEQFTGIQLFTDELISCAICACCTDILHKSVAFRDFCLQNDLVFKQLFSLQLATANDGSDEAKLGQHEILSDVMTVEFLLPEVEEIEYKYVVEEHAKQPSPENATERQEETYSSLASDEEQFNRCDNCSSISHASGNIVPTSTIDTDISSHQKEDDPLNQGNEENYESTQAQDKAAISSAARKKLLCGTCGKLVNNLAYHMQIHMQGVLPYACPHCPTTMADQSNLTRHIEAVHLKKVVKTCEPCGREFTHINSYKSHMRARHGIGETYCCSTCLKTFKHPSGYRKHIAQAHSNERNFSCPVCGKLFKDRQTVKLHEQVHSTERPYGCKVCPKRFKGRSAKRAHELTHEGIAFDCKYCDKTYKYKCLLNIHMKRKHPE</sequence>
<feature type="domain" description="C2H2-type" evidence="8">
    <location>
        <begin position="248"/>
        <end position="271"/>
    </location>
</feature>
<feature type="binding site" evidence="6">
    <location>
        <position position="57"/>
    </location>
    <ligand>
        <name>Zn(2+)</name>
        <dbReference type="ChEBI" id="CHEBI:29105"/>
    </ligand>
</feature>
<dbReference type="PANTHER" id="PTHR24379">
    <property type="entry name" value="KRAB AND ZINC FINGER DOMAIN-CONTAINING"/>
    <property type="match status" value="1"/>
</dbReference>
<dbReference type="EnsemblMetazoa" id="ADIR009598-RA">
    <property type="protein sequence ID" value="ADIR009598-PA"/>
    <property type="gene ID" value="ADIR009598"/>
</dbReference>
<dbReference type="SUPFAM" id="SSF57667">
    <property type="entry name" value="beta-beta-alpha zinc fingers"/>
    <property type="match status" value="3"/>
</dbReference>
<dbReference type="InterPro" id="IPR036236">
    <property type="entry name" value="Znf_C2H2_sf"/>
</dbReference>
<organism evidence="10 11">
    <name type="scientific">Anopheles dirus</name>
    <dbReference type="NCBI Taxonomy" id="7168"/>
    <lineage>
        <taxon>Eukaryota</taxon>
        <taxon>Metazoa</taxon>
        <taxon>Ecdysozoa</taxon>
        <taxon>Arthropoda</taxon>
        <taxon>Hexapoda</taxon>
        <taxon>Insecta</taxon>
        <taxon>Pterygota</taxon>
        <taxon>Neoptera</taxon>
        <taxon>Endopterygota</taxon>
        <taxon>Diptera</taxon>
        <taxon>Nematocera</taxon>
        <taxon>Culicoidea</taxon>
        <taxon>Culicidae</taxon>
        <taxon>Anophelinae</taxon>
        <taxon>Anopheles</taxon>
    </lineage>
</organism>
<proteinExistence type="predicted"/>
<evidence type="ECO:0000256" key="4">
    <source>
        <dbReference type="ARBA" id="ARBA00022833"/>
    </source>
</evidence>
<dbReference type="InterPro" id="IPR012934">
    <property type="entry name" value="Znf_AD"/>
</dbReference>
<evidence type="ECO:0000259" key="9">
    <source>
        <dbReference type="PROSITE" id="PS51915"/>
    </source>
</evidence>